<dbReference type="Proteomes" id="UP001642260">
    <property type="component" value="Unassembled WGS sequence"/>
</dbReference>
<dbReference type="EMBL" id="CAKOAT010299599">
    <property type="protein sequence ID" value="CAH8361192.1"/>
    <property type="molecule type" value="Genomic_DNA"/>
</dbReference>
<comment type="pathway">
    <text evidence="1">Cofactor biosynthesis; NAD(+) biosynthesis.</text>
</comment>
<evidence type="ECO:0000256" key="3">
    <source>
        <dbReference type="ARBA" id="ARBA00022676"/>
    </source>
</evidence>
<dbReference type="InterPro" id="IPR013785">
    <property type="entry name" value="Aldolase_TIM"/>
</dbReference>
<evidence type="ECO:0000313" key="6">
    <source>
        <dbReference type="Proteomes" id="UP001642260"/>
    </source>
</evidence>
<keyword evidence="3" id="KW-0808">Transferase</keyword>
<dbReference type="GO" id="GO:0016757">
    <property type="term" value="F:glycosyltransferase activity"/>
    <property type="evidence" value="ECO:0007669"/>
    <property type="project" value="UniProtKB-KW"/>
</dbReference>
<keyword evidence="3" id="KW-0328">Glycosyltransferase</keyword>
<dbReference type="InterPro" id="IPR027277">
    <property type="entry name" value="NadC/ModD"/>
</dbReference>
<reference evidence="5 6" key="1">
    <citation type="submission" date="2022-03" db="EMBL/GenBank/DDBJ databases">
        <authorList>
            <person name="Macdonald S."/>
            <person name="Ahmed S."/>
            <person name="Newling K."/>
        </authorList>
    </citation>
    <scope>NUCLEOTIDE SEQUENCE [LARGE SCALE GENOMIC DNA]</scope>
</reference>
<dbReference type="SUPFAM" id="SSF54675">
    <property type="entry name" value="Nicotinate/Quinolinate PRTase N-terminal domain-like"/>
    <property type="match status" value="1"/>
</dbReference>
<dbReference type="AlphaFoldDB" id="A0ABC8KQP7"/>
<evidence type="ECO:0000256" key="1">
    <source>
        <dbReference type="ARBA" id="ARBA00004790"/>
    </source>
</evidence>
<gene>
    <name evidence="5" type="ORF">ERUC_LOCUS26948</name>
</gene>
<comment type="similarity">
    <text evidence="2">Belongs to the NadC/ModD family.</text>
</comment>
<organism evidence="5 6">
    <name type="scientific">Eruca vesicaria subsp. sativa</name>
    <name type="common">Garden rocket</name>
    <name type="synonym">Eruca sativa</name>
    <dbReference type="NCBI Taxonomy" id="29727"/>
    <lineage>
        <taxon>Eukaryota</taxon>
        <taxon>Viridiplantae</taxon>
        <taxon>Streptophyta</taxon>
        <taxon>Embryophyta</taxon>
        <taxon>Tracheophyta</taxon>
        <taxon>Spermatophyta</taxon>
        <taxon>Magnoliopsida</taxon>
        <taxon>eudicotyledons</taxon>
        <taxon>Gunneridae</taxon>
        <taxon>Pentapetalae</taxon>
        <taxon>rosids</taxon>
        <taxon>malvids</taxon>
        <taxon>Brassicales</taxon>
        <taxon>Brassicaceae</taxon>
        <taxon>Brassiceae</taxon>
        <taxon>Eruca</taxon>
    </lineage>
</organism>
<dbReference type="PANTHER" id="PTHR32179:SF3">
    <property type="entry name" value="NICOTINATE-NUCLEOTIDE PYROPHOSPHORYLASE [CARBOXYLATING]"/>
    <property type="match status" value="1"/>
</dbReference>
<dbReference type="InterPro" id="IPR002638">
    <property type="entry name" value="Quinolinate_PRibosylTrfase_C"/>
</dbReference>
<evidence type="ECO:0000313" key="5">
    <source>
        <dbReference type="EMBL" id="CAH8361192.1"/>
    </source>
</evidence>
<dbReference type="PANTHER" id="PTHR32179">
    <property type="entry name" value="NICOTINATE-NUCLEOTIDE PYROPHOSPHORYLASE [CARBOXYLATING]"/>
    <property type="match status" value="1"/>
</dbReference>
<dbReference type="Gene3D" id="3.20.20.70">
    <property type="entry name" value="Aldolase class I"/>
    <property type="match status" value="1"/>
</dbReference>
<protein>
    <recommendedName>
        <fullName evidence="4">Quinolinate phosphoribosyl transferase C-terminal domain-containing protein</fullName>
    </recommendedName>
</protein>
<dbReference type="Pfam" id="PF01729">
    <property type="entry name" value="QRPTase_C"/>
    <property type="match status" value="1"/>
</dbReference>
<comment type="caution">
    <text evidence="5">The sequence shown here is derived from an EMBL/GenBank/DDBJ whole genome shotgun (WGS) entry which is preliminary data.</text>
</comment>
<keyword evidence="6" id="KW-1185">Reference proteome</keyword>
<name>A0ABC8KQP7_ERUVS</name>
<accession>A0ABC8KQP7</accession>
<sequence>MEVEAYFLAKEDGTFAGTAIAQMIFEQVDPSLKVLTGGGKNHKMGLFDKVMIKDKHLAAGGIVDQKDLEMDLGETQMLEEVKDVCVSGSKSRPELVPIRNGICKFVPACKFDHSMSSSSSLSYTMSASPLSYMCVMPYPLRSSLLRTLAPLSSNDQNTEIHSSSST</sequence>
<proteinExistence type="inferred from homology"/>
<feature type="domain" description="Quinolinate phosphoribosyl transferase C-terminal" evidence="4">
    <location>
        <begin position="34"/>
        <end position="63"/>
    </location>
</feature>
<dbReference type="SUPFAM" id="SSF51690">
    <property type="entry name" value="Nicotinate/Quinolinate PRTase C-terminal domain-like"/>
    <property type="match status" value="1"/>
</dbReference>
<evidence type="ECO:0000256" key="2">
    <source>
        <dbReference type="ARBA" id="ARBA00009400"/>
    </source>
</evidence>
<dbReference type="InterPro" id="IPR036068">
    <property type="entry name" value="Nicotinate_pribotase-like_C"/>
</dbReference>
<evidence type="ECO:0000259" key="4">
    <source>
        <dbReference type="Pfam" id="PF01729"/>
    </source>
</evidence>